<reference evidence="1 2" key="1">
    <citation type="submission" date="2024-11" db="EMBL/GenBank/DDBJ databases">
        <title>Chromosome-level genome assembly of the freshwater bivalve Anodonta woodiana.</title>
        <authorList>
            <person name="Chen X."/>
        </authorList>
    </citation>
    <scope>NUCLEOTIDE SEQUENCE [LARGE SCALE GENOMIC DNA]</scope>
    <source>
        <strain evidence="1">MN2024</strain>
        <tissue evidence="1">Gills</tissue>
    </source>
</reference>
<feature type="non-terminal residue" evidence="1">
    <location>
        <position position="1"/>
    </location>
</feature>
<feature type="non-terminal residue" evidence="1">
    <location>
        <position position="195"/>
    </location>
</feature>
<sequence length="195" mass="21926">ARITVNYVCLGDSVQAFQNIEFNHCDAIVHLIRTDDKHAEIEIAVWSIQNCIRNESILPEYQGRLIFDQNGTITIKNFDYKDQANYVAVSKMDKLPKIYEVQISLMVAPNKTCKPVIEQLGNSLKASLKANDCGKPVAVPYWKDYASDLNTNEPILMLNPEMEAREYNACIKGASLACVNKAMLNDYCTTLKTQG</sequence>
<keyword evidence="2" id="KW-1185">Reference proteome</keyword>
<dbReference type="Gene3D" id="2.60.40.10">
    <property type="entry name" value="Immunoglobulins"/>
    <property type="match status" value="1"/>
</dbReference>
<dbReference type="EMBL" id="JBJQND010000002">
    <property type="protein sequence ID" value="KAL3885972.1"/>
    <property type="molecule type" value="Genomic_DNA"/>
</dbReference>
<dbReference type="InterPro" id="IPR013783">
    <property type="entry name" value="Ig-like_fold"/>
</dbReference>
<gene>
    <name evidence="1" type="ORF">ACJMK2_026003</name>
</gene>
<accession>A0ABD3XIS0</accession>
<evidence type="ECO:0000313" key="1">
    <source>
        <dbReference type="EMBL" id="KAL3885972.1"/>
    </source>
</evidence>
<name>A0ABD3XIS0_SINWO</name>
<proteinExistence type="predicted"/>
<organism evidence="1 2">
    <name type="scientific">Sinanodonta woodiana</name>
    <name type="common">Chinese pond mussel</name>
    <name type="synonym">Anodonta woodiana</name>
    <dbReference type="NCBI Taxonomy" id="1069815"/>
    <lineage>
        <taxon>Eukaryota</taxon>
        <taxon>Metazoa</taxon>
        <taxon>Spiralia</taxon>
        <taxon>Lophotrochozoa</taxon>
        <taxon>Mollusca</taxon>
        <taxon>Bivalvia</taxon>
        <taxon>Autobranchia</taxon>
        <taxon>Heteroconchia</taxon>
        <taxon>Palaeoheterodonta</taxon>
        <taxon>Unionida</taxon>
        <taxon>Unionoidea</taxon>
        <taxon>Unionidae</taxon>
        <taxon>Unioninae</taxon>
        <taxon>Sinanodonta</taxon>
    </lineage>
</organism>
<evidence type="ECO:0000313" key="2">
    <source>
        <dbReference type="Proteomes" id="UP001634394"/>
    </source>
</evidence>
<comment type="caution">
    <text evidence="1">The sequence shown here is derived from an EMBL/GenBank/DDBJ whole genome shotgun (WGS) entry which is preliminary data.</text>
</comment>
<protein>
    <submittedName>
        <fullName evidence="1">Uncharacterized protein</fullName>
    </submittedName>
</protein>
<dbReference type="Proteomes" id="UP001634394">
    <property type="component" value="Unassembled WGS sequence"/>
</dbReference>
<dbReference type="AlphaFoldDB" id="A0ABD3XIS0"/>